<comment type="caution">
    <text evidence="2">The sequence shown here is derived from an EMBL/GenBank/DDBJ whole genome shotgun (WGS) entry which is preliminary data.</text>
</comment>
<accession>X0XXP9</accession>
<feature type="non-terminal residue" evidence="2">
    <location>
        <position position="1"/>
    </location>
</feature>
<evidence type="ECO:0000259" key="1">
    <source>
        <dbReference type="PROSITE" id="PS50022"/>
    </source>
</evidence>
<dbReference type="EMBL" id="BARS01059783">
    <property type="protein sequence ID" value="GAG48120.1"/>
    <property type="molecule type" value="Genomic_DNA"/>
</dbReference>
<protein>
    <recommendedName>
        <fullName evidence="1">F5/8 type C domain-containing protein</fullName>
    </recommendedName>
</protein>
<feature type="domain" description="F5/8 type C" evidence="1">
    <location>
        <begin position="1"/>
        <end position="30"/>
    </location>
</feature>
<dbReference type="PROSITE" id="PS50022">
    <property type="entry name" value="FA58C_3"/>
    <property type="match status" value="1"/>
</dbReference>
<gene>
    <name evidence="2" type="ORF">S01H1_86362</name>
</gene>
<dbReference type="InterPro" id="IPR000421">
    <property type="entry name" value="FA58C"/>
</dbReference>
<dbReference type="AlphaFoldDB" id="X0XXP9"/>
<evidence type="ECO:0000313" key="2">
    <source>
        <dbReference type="EMBL" id="GAG48120.1"/>
    </source>
</evidence>
<organism evidence="2">
    <name type="scientific">marine sediment metagenome</name>
    <dbReference type="NCBI Taxonomy" id="412755"/>
    <lineage>
        <taxon>unclassified sequences</taxon>
        <taxon>metagenomes</taxon>
        <taxon>ecological metagenomes</taxon>
    </lineage>
</organism>
<proteinExistence type="predicted"/>
<sequence>WLHESLKTRLRVYKYIIEASEDGETWKTVM</sequence>
<name>X0XXP9_9ZZZZ</name>
<reference evidence="2" key="1">
    <citation type="journal article" date="2014" name="Front. Microbiol.">
        <title>High frequency of phylogenetically diverse reductive dehalogenase-homologous genes in deep subseafloor sedimentary metagenomes.</title>
        <authorList>
            <person name="Kawai M."/>
            <person name="Futagami T."/>
            <person name="Toyoda A."/>
            <person name="Takaki Y."/>
            <person name="Nishi S."/>
            <person name="Hori S."/>
            <person name="Arai W."/>
            <person name="Tsubouchi T."/>
            <person name="Morono Y."/>
            <person name="Uchiyama I."/>
            <person name="Ito T."/>
            <person name="Fujiyama A."/>
            <person name="Inagaki F."/>
            <person name="Takami H."/>
        </authorList>
    </citation>
    <scope>NUCLEOTIDE SEQUENCE</scope>
    <source>
        <strain evidence="2">Expedition CK06-06</strain>
    </source>
</reference>
<feature type="non-terminal residue" evidence="2">
    <location>
        <position position="30"/>
    </location>
</feature>